<keyword evidence="2 5" id="KW-0999">Mitochondrion inner membrane</keyword>
<evidence type="ECO:0000256" key="4">
    <source>
        <dbReference type="ARBA" id="ARBA00023010"/>
    </source>
</evidence>
<evidence type="ECO:0000256" key="1">
    <source>
        <dbReference type="ARBA" id="ARBA00006720"/>
    </source>
</evidence>
<dbReference type="Pfam" id="PF02953">
    <property type="entry name" value="zf-Tim10_DDP"/>
    <property type="match status" value="1"/>
</dbReference>
<keyword evidence="5" id="KW-1015">Disulfide bond</keyword>
<keyword evidence="5" id="KW-0496">Mitochondrion</keyword>
<dbReference type="STRING" id="1423351.A0A074SAC1"/>
<evidence type="ECO:0000256" key="5">
    <source>
        <dbReference type="RuleBase" id="RU367043"/>
    </source>
</evidence>
<keyword evidence="3 5" id="KW-0653">Protein transport</keyword>
<evidence type="ECO:0000313" key="7">
    <source>
        <dbReference type="EMBL" id="KEP53818.1"/>
    </source>
</evidence>
<keyword evidence="2 5" id="KW-0472">Membrane</keyword>
<keyword evidence="5" id="KW-0143">Chaperone</keyword>
<dbReference type="GO" id="GO:0015031">
    <property type="term" value="P:protein transport"/>
    <property type="evidence" value="ECO:0007669"/>
    <property type="project" value="UniProtKB-KW"/>
</dbReference>
<evidence type="ECO:0000259" key="6">
    <source>
        <dbReference type="Pfam" id="PF02953"/>
    </source>
</evidence>
<dbReference type="Proteomes" id="UP000027456">
    <property type="component" value="Unassembled WGS sequence"/>
</dbReference>
<keyword evidence="4 5" id="KW-0811">Translocation</keyword>
<dbReference type="InterPro" id="IPR035427">
    <property type="entry name" value="Tim10-like_dom_sf"/>
</dbReference>
<reference evidence="7 8" key="1">
    <citation type="submission" date="2013-12" db="EMBL/GenBank/DDBJ databases">
        <authorList>
            <person name="Cubeta M."/>
            <person name="Pakala S."/>
            <person name="Fedorova N."/>
            <person name="Thomas E."/>
            <person name="Dean R."/>
            <person name="Jabaji S."/>
            <person name="Neate S."/>
            <person name="Toda T."/>
            <person name="Tavantzis S."/>
            <person name="Vilgalys R."/>
            <person name="Bharathan N."/>
            <person name="Pakala S."/>
            <person name="Losada L.S."/>
            <person name="Zafar N."/>
            <person name="Nierman W."/>
        </authorList>
    </citation>
    <scope>NUCLEOTIDE SEQUENCE [LARGE SCALE GENOMIC DNA]</scope>
    <source>
        <strain evidence="7 8">123E</strain>
    </source>
</reference>
<comment type="subunit">
    <text evidence="5">Heterohexamer.</text>
</comment>
<gene>
    <name evidence="7" type="ORF">V565_025670</name>
</gene>
<organism evidence="7 8">
    <name type="scientific">Rhizoctonia solani 123E</name>
    <dbReference type="NCBI Taxonomy" id="1423351"/>
    <lineage>
        <taxon>Eukaryota</taxon>
        <taxon>Fungi</taxon>
        <taxon>Dikarya</taxon>
        <taxon>Basidiomycota</taxon>
        <taxon>Agaricomycotina</taxon>
        <taxon>Agaricomycetes</taxon>
        <taxon>Cantharellales</taxon>
        <taxon>Ceratobasidiaceae</taxon>
        <taxon>Rhizoctonia</taxon>
    </lineage>
</organism>
<comment type="domain">
    <text evidence="5">The twin CX3C motif contains 4 conserved Cys residues that form 2 disulfide bonds in the mitochondrial intermembrane space.</text>
</comment>
<evidence type="ECO:0000256" key="2">
    <source>
        <dbReference type="ARBA" id="ARBA00022792"/>
    </source>
</evidence>
<protein>
    <recommendedName>
        <fullName evidence="5">Mitochondrial import inner membrane translocase subunit</fullName>
    </recommendedName>
</protein>
<sequence>MDTNQKFDEATQRELQTFIEQEQAKARVQATTHQLTDMCWTKCITGSVSTRFSSSEAYCLQNCVDRFLDTSLFIVKKLDEQRRSMQGGQ</sequence>
<evidence type="ECO:0000256" key="3">
    <source>
        <dbReference type="ARBA" id="ARBA00022927"/>
    </source>
</evidence>
<comment type="similarity">
    <text evidence="1 5">Belongs to the small Tim family.</text>
</comment>
<comment type="function">
    <text evidence="5">Mitochondrial intermembrane chaperone that participates in the import and insertion of some multi-pass transmembrane proteins into the mitochondrial inner membrane. Also required for the transfer of beta-barrel precursors from the TOM complex to the sorting and assembly machinery (SAM complex) of the outer membrane. Acts as a chaperone-like protein that protects the hydrophobic precursors from aggregation and guide them through the mitochondrial intermembrane space.</text>
</comment>
<proteinExistence type="inferred from homology"/>
<dbReference type="EMBL" id="AZST01000047">
    <property type="protein sequence ID" value="KEP53818.1"/>
    <property type="molecule type" value="Genomic_DNA"/>
</dbReference>
<dbReference type="GO" id="GO:0005743">
    <property type="term" value="C:mitochondrial inner membrane"/>
    <property type="evidence" value="ECO:0007669"/>
    <property type="project" value="UniProtKB-SubCell"/>
</dbReference>
<keyword evidence="5" id="KW-0813">Transport</keyword>
<accession>A0A074SAC1</accession>
<dbReference type="HOGENOM" id="CLU_141397_1_0_1"/>
<keyword evidence="8" id="KW-1185">Reference proteome</keyword>
<dbReference type="InterPro" id="IPR004217">
    <property type="entry name" value="Tim10-like"/>
</dbReference>
<name>A0A074SAC1_9AGAM</name>
<dbReference type="OrthoDB" id="344165at2759"/>
<dbReference type="AlphaFoldDB" id="A0A074SAC1"/>
<dbReference type="Gene3D" id="1.10.287.810">
    <property type="entry name" value="Mitochondrial import inner membrane translocase subunit tim13 like domains"/>
    <property type="match status" value="1"/>
</dbReference>
<comment type="subcellular location">
    <subcellularLocation>
        <location evidence="5">Mitochondrion inner membrane</location>
        <topology evidence="5">Peripheral membrane protein</topology>
        <orientation evidence="5">Intermembrane side</orientation>
    </subcellularLocation>
</comment>
<feature type="domain" description="Tim10-like" evidence="6">
    <location>
        <begin position="18"/>
        <end position="79"/>
    </location>
</feature>
<comment type="caution">
    <text evidence="7">The sequence shown here is derived from an EMBL/GenBank/DDBJ whole genome shotgun (WGS) entry which is preliminary data.</text>
</comment>
<evidence type="ECO:0000313" key="8">
    <source>
        <dbReference type="Proteomes" id="UP000027456"/>
    </source>
</evidence>
<dbReference type="SUPFAM" id="SSF144122">
    <property type="entry name" value="Tim10-like"/>
    <property type="match status" value="1"/>
</dbReference>